<dbReference type="EMBL" id="JANHOG010000511">
    <property type="protein sequence ID" value="KAJ3553679.1"/>
    <property type="molecule type" value="Genomic_DNA"/>
</dbReference>
<protein>
    <submittedName>
        <fullName evidence="1">Uncharacterized protein</fullName>
    </submittedName>
</protein>
<organism evidence="1 2">
    <name type="scientific">Phlebia brevispora</name>
    <dbReference type="NCBI Taxonomy" id="194682"/>
    <lineage>
        <taxon>Eukaryota</taxon>
        <taxon>Fungi</taxon>
        <taxon>Dikarya</taxon>
        <taxon>Basidiomycota</taxon>
        <taxon>Agaricomycotina</taxon>
        <taxon>Agaricomycetes</taxon>
        <taxon>Polyporales</taxon>
        <taxon>Meruliaceae</taxon>
        <taxon>Phlebia</taxon>
    </lineage>
</organism>
<gene>
    <name evidence="1" type="ORF">NM688_g3482</name>
</gene>
<comment type="caution">
    <text evidence="1">The sequence shown here is derived from an EMBL/GenBank/DDBJ whole genome shotgun (WGS) entry which is preliminary data.</text>
</comment>
<accession>A0ACC1T5T9</accession>
<proteinExistence type="predicted"/>
<evidence type="ECO:0000313" key="1">
    <source>
        <dbReference type="EMBL" id="KAJ3553679.1"/>
    </source>
</evidence>
<sequence length="1185" mass="129956">MHVSAAVSFALDLTLSVWRMFTFNDVGFQDPIRQHEIGVASSVTQNYAASTSLDLTPIFNVKAASTGLNDTFADFDGSGRAYPAEYLPVGPSFVYNGIEFALPPFHNRTAFDTVRTDSQVIPVPAVHTSNSTFQSLHALATAVWPASGSSTYRQGTITFTFEDGSTESTGFVIGPWWSTNPFDGPITTPFHYANATLDSGHTIDYNVTSIGYISLRVPNEKALRSVTLPTSDTYINFFAISLLPASPLPRSTGSPLIHLSVQNVRSTTKWMDVSAARGVAANEKVQQIEITLNNLAPLDAPMSSWITRKHNFSVSLVSDALYTVVPGNVVRLRSNDQVVVRIGVQNLPHAKPGTNATANVVWQLASGTATDLIIDGLSGWEVVAGIPEWTSDDTSLRTHEAPDWFDEAKFGIFIHWGVYSVPAWAPTGQQYAEWYDWDLHNPANAGSPTWVHHLELYGPDVVYDDFIANWTAANWNPDNWTDLFHDAGAKYFVLVTKHHDGFALFDTGNSTHRNAVLLGPKRNILQDLFESAKTRHPELHRGTYFTIPEWFNPAWGPYGEQSFPGMPALNAFNGSCCDPFTGYIPVDNYLTDVQKPQMETLFYDFDTDILWCDIGGASIFPKIGATWYNYAASKGRQVVMNNRCGANQSDFVTPEYATFGAPLSQKWESSAGMDPYSYGYNSDTPPDAYQNASSIIAELVDIVSKGGNFLIDIGPMQDGTVIPEEREPLLEVGTWLNHSGAAIYNTRPWFIQPADTTAGLTDVRFTTTADAFYIIAISRPTGSLKTAAPIPITGGDHVVLLGGPGNPLSWSVADAGVLSVDVSDAELDMVNLPTWAFEITYGLHLYERGNSILQYKVLQQSTSVKLVPQLKRLLVTIPNRLDPWNTVTLDPLAMSHRTPSSSTHVGFPTVAEEDEYEEKQSETSWVMPQIPLRAVNPTVISSNGSPRGPILSPLPTAAMDPRMSAHVQQWTTMIEHGPPPDFVDAQPTGIETMSIGRYTSATLETFPYDRAPNLQKLTRVYYRLYTRTGGAYPSRHPEHADDPSLSHIYSEHVPPPRLAEHFLLHVCAREGIHPSRVQLFVQSESGPELRPAVHDEVLKPLPPESEKETLHFNIDMPKDAAREVAAEPVGVLTSGGRAVGLRGSHVGPAVIQVTMMPRPIASVIVYSALASGAAIVEIDRDIPLA</sequence>
<evidence type="ECO:0000313" key="2">
    <source>
        <dbReference type="Proteomes" id="UP001148662"/>
    </source>
</evidence>
<name>A0ACC1T5T9_9APHY</name>
<keyword evidence="2" id="KW-1185">Reference proteome</keyword>
<reference evidence="1" key="1">
    <citation type="submission" date="2022-07" db="EMBL/GenBank/DDBJ databases">
        <title>Genome Sequence of Phlebia brevispora.</title>
        <authorList>
            <person name="Buettner E."/>
        </authorList>
    </citation>
    <scope>NUCLEOTIDE SEQUENCE</scope>
    <source>
        <strain evidence="1">MPL23</strain>
    </source>
</reference>
<dbReference type="Proteomes" id="UP001148662">
    <property type="component" value="Unassembled WGS sequence"/>
</dbReference>